<dbReference type="Pfam" id="PF24837">
    <property type="entry name" value="AMIN-like"/>
    <property type="match status" value="1"/>
</dbReference>
<dbReference type="RefSeq" id="WP_284874550.1">
    <property type="nucleotide sequence ID" value="NZ_CP126970.1"/>
</dbReference>
<feature type="domain" description="AMIN-like" evidence="3">
    <location>
        <begin position="97"/>
        <end position="220"/>
    </location>
</feature>
<sequence>MKTHASLPSLALLTATSLVLVSCGTGGGTTPDNSDPPAPSTVTSTASPSPATQQSRGAATTTEGADETPADEPGTSALGSPDMSVKMQPPGGEQELMVTGIRVGEHEGFDRVVFDLAGEGEPGWYAELTDTPAQQGSGFPVEYEGATALYLTIQGTPYPTGTDRDADLIDHGPHPGGGGITGINFSSVFEAHSEFIIGLDGRYPFSVTYLEGPKRVVVDFVRQ</sequence>
<evidence type="ECO:0000259" key="3">
    <source>
        <dbReference type="Pfam" id="PF24837"/>
    </source>
</evidence>
<gene>
    <name evidence="4" type="ORF">QP029_12285</name>
</gene>
<feature type="signal peptide" evidence="2">
    <location>
        <begin position="1"/>
        <end position="20"/>
    </location>
</feature>
<evidence type="ECO:0000256" key="1">
    <source>
        <dbReference type="SAM" id="MobiDB-lite"/>
    </source>
</evidence>
<name>A0ABY8VKU4_9CORY</name>
<dbReference type="InterPro" id="IPR056303">
    <property type="entry name" value="AMIN-like"/>
</dbReference>
<keyword evidence="2" id="KW-0732">Signal</keyword>
<feature type="compositionally biased region" description="Low complexity" evidence="1">
    <location>
        <begin position="40"/>
        <end position="63"/>
    </location>
</feature>
<feature type="chain" id="PRO_5047470607" description="AMIN-like domain-containing protein" evidence="2">
    <location>
        <begin position="21"/>
        <end position="223"/>
    </location>
</feature>
<keyword evidence="5" id="KW-1185">Reference proteome</keyword>
<dbReference type="PROSITE" id="PS51257">
    <property type="entry name" value="PROKAR_LIPOPROTEIN"/>
    <property type="match status" value="1"/>
</dbReference>
<evidence type="ECO:0000313" key="5">
    <source>
        <dbReference type="Proteomes" id="UP001238805"/>
    </source>
</evidence>
<feature type="region of interest" description="Disordered" evidence="1">
    <location>
        <begin position="22"/>
        <end position="92"/>
    </location>
</feature>
<evidence type="ECO:0000256" key="2">
    <source>
        <dbReference type="SAM" id="SignalP"/>
    </source>
</evidence>
<accession>A0ABY8VKU4</accession>
<dbReference type="EMBL" id="CP126970">
    <property type="protein sequence ID" value="WIM69957.1"/>
    <property type="molecule type" value="Genomic_DNA"/>
</dbReference>
<organism evidence="4 5">
    <name type="scientific">Corynebacterium suedekumii</name>
    <dbReference type="NCBI Taxonomy" id="3049801"/>
    <lineage>
        <taxon>Bacteria</taxon>
        <taxon>Bacillati</taxon>
        <taxon>Actinomycetota</taxon>
        <taxon>Actinomycetes</taxon>
        <taxon>Mycobacteriales</taxon>
        <taxon>Corynebacteriaceae</taxon>
        <taxon>Corynebacterium</taxon>
    </lineage>
</organism>
<dbReference type="Proteomes" id="UP001238805">
    <property type="component" value="Chromosome"/>
</dbReference>
<reference evidence="4 5" key="1">
    <citation type="submission" date="2023-05" db="EMBL/GenBank/DDBJ databases">
        <title>Corynebacterium suedekumii sp. nov. and Corynebacterium breve sp. nov. isolated from raw cow's milk.</title>
        <authorList>
            <person name="Baer M.K."/>
            <person name="Mehl L."/>
            <person name="Hellmuth R."/>
            <person name="Marke G."/>
            <person name="Lipski A."/>
        </authorList>
    </citation>
    <scope>NUCLEOTIDE SEQUENCE [LARGE SCALE GENOMIC DNA]</scope>
    <source>
        <strain evidence="4 5">LM112</strain>
    </source>
</reference>
<proteinExistence type="predicted"/>
<evidence type="ECO:0000313" key="4">
    <source>
        <dbReference type="EMBL" id="WIM69957.1"/>
    </source>
</evidence>
<protein>
    <recommendedName>
        <fullName evidence="3">AMIN-like domain-containing protein</fullName>
    </recommendedName>
</protein>